<organism evidence="3 4">
    <name type="scientific">Rhodonellum ikkaensis</name>
    <dbReference type="NCBI Taxonomy" id="336829"/>
    <lineage>
        <taxon>Bacteria</taxon>
        <taxon>Pseudomonadati</taxon>
        <taxon>Bacteroidota</taxon>
        <taxon>Cytophagia</taxon>
        <taxon>Cytophagales</taxon>
        <taxon>Cytophagaceae</taxon>
        <taxon>Rhodonellum</taxon>
    </lineage>
</organism>
<proteinExistence type="predicted"/>
<dbReference type="InterPro" id="IPR011250">
    <property type="entry name" value="OMP/PagP_B-barrel"/>
</dbReference>
<evidence type="ECO:0000313" key="4">
    <source>
        <dbReference type="Proteomes" id="UP000199663"/>
    </source>
</evidence>
<keyword evidence="1" id="KW-0732">Signal</keyword>
<protein>
    <submittedName>
        <fullName evidence="3">Outer membrane protein beta-barrel domain-containing protein</fullName>
    </submittedName>
</protein>
<dbReference type="Proteomes" id="UP000199663">
    <property type="component" value="Unassembled WGS sequence"/>
</dbReference>
<comment type="caution">
    <text evidence="3">The sequence shown here is derived from an EMBL/GenBank/DDBJ whole genome shotgun (WGS) entry which is preliminary data.</text>
</comment>
<feature type="chain" id="PRO_5046961135" evidence="1">
    <location>
        <begin position="21"/>
        <end position="196"/>
    </location>
</feature>
<dbReference type="RefSeq" id="WP_019600207.1">
    <property type="nucleotide sequence ID" value="NZ_FNQC01000020.1"/>
</dbReference>
<sequence length="196" mass="21451">MKFYLIVLMSLVLMTETVSAQNTPHANIGIKGGLNLSNLDLGNGPSYDYKAGLHLGLLGHIHLTNQFALQPEIMYSGQGAKFTNGGVETKINLDYINVPVLLQYMFDNGFRLQAGPQVGFLLGAKYKTNNNSLDFKDDYKSIDFGLGFGGSYVHTPSGFGVDARYNLGLSNINENTNTTSKNRGFQLGVFYLLGHK</sequence>
<dbReference type="Pfam" id="PF13568">
    <property type="entry name" value="OMP_b-brl_2"/>
    <property type="match status" value="1"/>
</dbReference>
<evidence type="ECO:0000313" key="3">
    <source>
        <dbReference type="EMBL" id="SDZ52514.1"/>
    </source>
</evidence>
<gene>
    <name evidence="3" type="ORF">SAMN05444412_12031</name>
</gene>
<dbReference type="InterPro" id="IPR025665">
    <property type="entry name" value="Beta-barrel_OMP_2"/>
</dbReference>
<feature type="domain" description="Outer membrane protein beta-barrel" evidence="2">
    <location>
        <begin position="20"/>
        <end position="172"/>
    </location>
</feature>
<accession>A0A1H3TQK2</accession>
<dbReference type="SUPFAM" id="SSF56925">
    <property type="entry name" value="OMPA-like"/>
    <property type="match status" value="1"/>
</dbReference>
<reference evidence="3 4" key="1">
    <citation type="submission" date="2016-10" db="EMBL/GenBank/DDBJ databases">
        <authorList>
            <person name="Varghese N."/>
            <person name="Submissions S."/>
        </authorList>
    </citation>
    <scope>NUCLEOTIDE SEQUENCE [LARGE SCALE GENOMIC DNA]</scope>
    <source>
        <strain evidence="3 4">DSM 17997</strain>
    </source>
</reference>
<dbReference type="EMBL" id="FNQC01000020">
    <property type="protein sequence ID" value="SDZ52514.1"/>
    <property type="molecule type" value="Genomic_DNA"/>
</dbReference>
<feature type="signal peptide" evidence="1">
    <location>
        <begin position="1"/>
        <end position="20"/>
    </location>
</feature>
<name>A0A1H3TQK2_9BACT</name>
<evidence type="ECO:0000259" key="2">
    <source>
        <dbReference type="Pfam" id="PF13568"/>
    </source>
</evidence>
<evidence type="ECO:0000256" key="1">
    <source>
        <dbReference type="SAM" id="SignalP"/>
    </source>
</evidence>
<keyword evidence="4" id="KW-1185">Reference proteome</keyword>